<evidence type="ECO:0000313" key="2">
    <source>
        <dbReference type="Proteomes" id="UP000465712"/>
    </source>
</evidence>
<accession>A0A7X4W956</accession>
<dbReference type="Proteomes" id="UP000465712">
    <property type="component" value="Unassembled WGS sequence"/>
</dbReference>
<organism evidence="1 2">
    <name type="scientific">Photobacterium halotolerans</name>
    <dbReference type="NCBI Taxonomy" id="265726"/>
    <lineage>
        <taxon>Bacteria</taxon>
        <taxon>Pseudomonadati</taxon>
        <taxon>Pseudomonadota</taxon>
        <taxon>Gammaproteobacteria</taxon>
        <taxon>Vibrionales</taxon>
        <taxon>Vibrionaceae</taxon>
        <taxon>Photobacterium</taxon>
    </lineage>
</organism>
<gene>
    <name evidence="1" type="ORF">CAG72_04075</name>
</gene>
<protein>
    <submittedName>
        <fullName evidence="1">Uncharacterized protein</fullName>
    </submittedName>
</protein>
<dbReference type="RefSeq" id="WP_161443085.1">
    <property type="nucleotide sequence ID" value="NZ_WXWW01000068.1"/>
</dbReference>
<proteinExistence type="predicted"/>
<name>A0A7X4W956_9GAMM</name>
<comment type="caution">
    <text evidence="1">The sequence shown here is derived from an EMBL/GenBank/DDBJ whole genome shotgun (WGS) entry which is preliminary data.</text>
</comment>
<sequence>MPKNVLSNNDSKTKVTHSPREKFKTNFQIVGAGSAYNRIGRSEQPVGGLVNVSIKVIVLIKARICSSPCVIAEQFGFL</sequence>
<evidence type="ECO:0000313" key="1">
    <source>
        <dbReference type="EMBL" id="NAW64388.1"/>
    </source>
</evidence>
<reference evidence="1 2" key="1">
    <citation type="submission" date="2017-05" db="EMBL/GenBank/DDBJ databases">
        <title>High clonality and local adaptation shapes Vibrionaceae linages within an endangered oasis.</title>
        <authorList>
            <person name="Vazquez-Rosas-Landa M."/>
        </authorList>
    </citation>
    <scope>NUCLEOTIDE SEQUENCE [LARGE SCALE GENOMIC DNA]</scope>
    <source>
        <strain evidence="1 2">P46_P4S1P180</strain>
    </source>
</reference>
<dbReference type="EMBL" id="WXWW01000068">
    <property type="protein sequence ID" value="NAW64388.1"/>
    <property type="molecule type" value="Genomic_DNA"/>
</dbReference>
<dbReference type="AlphaFoldDB" id="A0A7X4W956"/>